<dbReference type="EMBL" id="CAJNRE010010923">
    <property type="protein sequence ID" value="CAF2096944.1"/>
    <property type="molecule type" value="Genomic_DNA"/>
</dbReference>
<dbReference type="InterPro" id="IPR001611">
    <property type="entry name" value="Leu-rich_rpt"/>
</dbReference>
<evidence type="ECO:0000256" key="7">
    <source>
        <dbReference type="SAM" id="Phobius"/>
    </source>
</evidence>
<evidence type="ECO:0000256" key="4">
    <source>
        <dbReference type="ARBA" id="ARBA00022989"/>
    </source>
</evidence>
<dbReference type="OrthoDB" id="676979at2759"/>
<proteinExistence type="predicted"/>
<sequence>MQKTISRGYFRLFAIFFLFHTIYPSTLASICPDTLSCNCTLINNTDLNIVCSSVPSLTQLPTLSPSTLQTNVKTLSVISSVTSTNGPLISLPTNICSYPNLATINLSSNNIDGLLNTSALACLGSNLNHVDFSSNHINDIDLNFFQANRKLQTINLSQNNLTSMPLVDAAYYVNFPSTITSMDFSFNQIISVDFWPLFVRTKNTMTIDMSYNSVVNYTNTVPITLEQLTETPDPRKFYLNNNRLTHFSDLLLEQYGACTVENAVSTAYFIVGITNVLLTNNSLICDCESYNIITYINNGIDDFPDISNGSALITQATCSGPSLMAGQKYIATNFSEFNDCINYTLPNITDIFCSVKANDSQVTLSTPTYWPTSTTTTTNKYETNQTIATNDELTNNSSNSTSWYIVLGVVLGLAGVLAVIIAICYGYRKKILSNIHRLKAMNHVQTNEAKSHNVSMSTSTYEVDNQGKRTQIDKDGFNSDPNSSRYHHLFLAHGSQSQGNNYKRYTLYRKCQLFTLGPSTDATTNTANVVKGIPLSGAQAKPQSIFSMTNKNDSQLNIASIPLTPSKRAKPLPQIKNAIYNDTSQMNLLNTSAGAPASKPKHRPQSSTWLQKQNQNQTSQPPPRPLSMVVHKKTLLDSTESFDENIRSVSTIESLKNKSSKPFCTAPTLNISTVPNWIDSSDDQL</sequence>
<dbReference type="GO" id="GO:0007165">
    <property type="term" value="P:signal transduction"/>
    <property type="evidence" value="ECO:0007669"/>
    <property type="project" value="TreeGrafter"/>
</dbReference>
<dbReference type="EMBL" id="CAJNOW010015817">
    <property type="protein sequence ID" value="CAF1645403.1"/>
    <property type="molecule type" value="Genomic_DNA"/>
</dbReference>
<keyword evidence="3 8" id="KW-0732">Signal</keyword>
<keyword evidence="5 7" id="KW-0472">Membrane</keyword>
<evidence type="ECO:0000256" key="5">
    <source>
        <dbReference type="ARBA" id="ARBA00023136"/>
    </source>
</evidence>
<evidence type="ECO:0000313" key="10">
    <source>
        <dbReference type="EMBL" id="CAF2096944.1"/>
    </source>
</evidence>
<feature type="compositionally biased region" description="Polar residues" evidence="6">
    <location>
        <begin position="605"/>
        <end position="619"/>
    </location>
</feature>
<evidence type="ECO:0000256" key="6">
    <source>
        <dbReference type="SAM" id="MobiDB-lite"/>
    </source>
</evidence>
<evidence type="ECO:0000256" key="3">
    <source>
        <dbReference type="ARBA" id="ARBA00022729"/>
    </source>
</evidence>
<comment type="subcellular location">
    <subcellularLocation>
        <location evidence="1">Membrane</location>
        <topology evidence="1">Single-pass membrane protein</topology>
    </subcellularLocation>
</comment>
<dbReference type="GO" id="GO:0005886">
    <property type="term" value="C:plasma membrane"/>
    <property type="evidence" value="ECO:0007669"/>
    <property type="project" value="TreeGrafter"/>
</dbReference>
<comment type="caution">
    <text evidence="10">The sequence shown here is derived from an EMBL/GenBank/DDBJ whole genome shotgun (WGS) entry which is preliminary data.</text>
</comment>
<protein>
    <submittedName>
        <fullName evidence="10">Uncharacterized protein</fullName>
    </submittedName>
</protein>
<evidence type="ECO:0000256" key="1">
    <source>
        <dbReference type="ARBA" id="ARBA00004167"/>
    </source>
</evidence>
<reference evidence="10" key="1">
    <citation type="submission" date="2021-02" db="EMBL/GenBank/DDBJ databases">
        <authorList>
            <person name="Nowell W R."/>
        </authorList>
    </citation>
    <scope>NUCLEOTIDE SEQUENCE</scope>
</reference>
<dbReference type="Proteomes" id="UP000663824">
    <property type="component" value="Unassembled WGS sequence"/>
</dbReference>
<feature type="signal peptide" evidence="8">
    <location>
        <begin position="1"/>
        <end position="28"/>
    </location>
</feature>
<dbReference type="PANTHER" id="PTHR24365:SF541">
    <property type="entry name" value="PROTEIN TOLL-RELATED"/>
    <property type="match status" value="1"/>
</dbReference>
<name>A0A816TEL4_9BILA</name>
<dbReference type="Gene3D" id="3.80.10.10">
    <property type="entry name" value="Ribonuclease Inhibitor"/>
    <property type="match status" value="2"/>
</dbReference>
<evidence type="ECO:0000313" key="9">
    <source>
        <dbReference type="EMBL" id="CAF1645403.1"/>
    </source>
</evidence>
<dbReference type="PROSITE" id="PS51450">
    <property type="entry name" value="LRR"/>
    <property type="match status" value="1"/>
</dbReference>
<dbReference type="AlphaFoldDB" id="A0A816TEL4"/>
<evidence type="ECO:0000256" key="2">
    <source>
        <dbReference type="ARBA" id="ARBA00022692"/>
    </source>
</evidence>
<organism evidence="10 11">
    <name type="scientific">Rotaria magnacalcarata</name>
    <dbReference type="NCBI Taxonomy" id="392030"/>
    <lineage>
        <taxon>Eukaryota</taxon>
        <taxon>Metazoa</taxon>
        <taxon>Spiralia</taxon>
        <taxon>Gnathifera</taxon>
        <taxon>Rotifera</taxon>
        <taxon>Eurotatoria</taxon>
        <taxon>Bdelloidea</taxon>
        <taxon>Philodinida</taxon>
        <taxon>Philodinidae</taxon>
        <taxon>Rotaria</taxon>
    </lineage>
</organism>
<gene>
    <name evidence="9" type="ORF">KQP761_LOCUS28895</name>
    <name evidence="10" type="ORF">MBJ925_LOCUS21579</name>
</gene>
<keyword evidence="4 7" id="KW-1133">Transmembrane helix</keyword>
<dbReference type="Proteomes" id="UP000663834">
    <property type="component" value="Unassembled WGS sequence"/>
</dbReference>
<keyword evidence="2 7" id="KW-0812">Transmembrane</keyword>
<accession>A0A816TEL4</accession>
<dbReference type="SUPFAM" id="SSF52058">
    <property type="entry name" value="L domain-like"/>
    <property type="match status" value="1"/>
</dbReference>
<feature type="transmembrane region" description="Helical" evidence="7">
    <location>
        <begin position="403"/>
        <end position="427"/>
    </location>
</feature>
<dbReference type="InterPro" id="IPR032675">
    <property type="entry name" value="LRR_dom_sf"/>
</dbReference>
<dbReference type="GO" id="GO:0038023">
    <property type="term" value="F:signaling receptor activity"/>
    <property type="evidence" value="ECO:0007669"/>
    <property type="project" value="TreeGrafter"/>
</dbReference>
<feature type="region of interest" description="Disordered" evidence="6">
    <location>
        <begin position="589"/>
        <end position="626"/>
    </location>
</feature>
<evidence type="ECO:0000256" key="8">
    <source>
        <dbReference type="SAM" id="SignalP"/>
    </source>
</evidence>
<dbReference type="PANTHER" id="PTHR24365">
    <property type="entry name" value="TOLL-LIKE RECEPTOR"/>
    <property type="match status" value="1"/>
</dbReference>
<evidence type="ECO:0000313" key="11">
    <source>
        <dbReference type="Proteomes" id="UP000663824"/>
    </source>
</evidence>
<feature type="chain" id="PRO_5036230657" evidence="8">
    <location>
        <begin position="29"/>
        <end position="685"/>
    </location>
</feature>